<protein>
    <submittedName>
        <fullName evidence="1">Uncharacterized protein</fullName>
    </submittedName>
</protein>
<proteinExistence type="predicted"/>
<evidence type="ECO:0000313" key="2">
    <source>
        <dbReference type="Proteomes" id="UP000265520"/>
    </source>
</evidence>
<dbReference type="AlphaFoldDB" id="A0A392TTH5"/>
<sequence length="30" mass="3010">PGPTGAPEGSEVKMDDGNPDVVVEVVNSDV</sequence>
<accession>A0A392TTH5</accession>
<evidence type="ECO:0000313" key="1">
    <source>
        <dbReference type="EMBL" id="MCI64483.1"/>
    </source>
</evidence>
<reference evidence="1 2" key="1">
    <citation type="journal article" date="2018" name="Front. Plant Sci.">
        <title>Red Clover (Trifolium pratense) and Zigzag Clover (T. medium) - A Picture of Genomic Similarities and Differences.</title>
        <authorList>
            <person name="Dluhosova J."/>
            <person name="Istvanek J."/>
            <person name="Nedelnik J."/>
            <person name="Repkova J."/>
        </authorList>
    </citation>
    <scope>NUCLEOTIDE SEQUENCE [LARGE SCALE GENOMIC DNA]</scope>
    <source>
        <strain evidence="2">cv. 10/8</strain>
        <tissue evidence="1">Leaf</tissue>
    </source>
</reference>
<keyword evidence="2" id="KW-1185">Reference proteome</keyword>
<dbReference type="Proteomes" id="UP000265520">
    <property type="component" value="Unassembled WGS sequence"/>
</dbReference>
<comment type="caution">
    <text evidence="1">The sequence shown here is derived from an EMBL/GenBank/DDBJ whole genome shotgun (WGS) entry which is preliminary data.</text>
</comment>
<name>A0A392TTH5_9FABA</name>
<dbReference type="EMBL" id="LXQA010656904">
    <property type="protein sequence ID" value="MCI64483.1"/>
    <property type="molecule type" value="Genomic_DNA"/>
</dbReference>
<feature type="non-terminal residue" evidence="1">
    <location>
        <position position="1"/>
    </location>
</feature>
<organism evidence="1 2">
    <name type="scientific">Trifolium medium</name>
    <dbReference type="NCBI Taxonomy" id="97028"/>
    <lineage>
        <taxon>Eukaryota</taxon>
        <taxon>Viridiplantae</taxon>
        <taxon>Streptophyta</taxon>
        <taxon>Embryophyta</taxon>
        <taxon>Tracheophyta</taxon>
        <taxon>Spermatophyta</taxon>
        <taxon>Magnoliopsida</taxon>
        <taxon>eudicotyledons</taxon>
        <taxon>Gunneridae</taxon>
        <taxon>Pentapetalae</taxon>
        <taxon>rosids</taxon>
        <taxon>fabids</taxon>
        <taxon>Fabales</taxon>
        <taxon>Fabaceae</taxon>
        <taxon>Papilionoideae</taxon>
        <taxon>50 kb inversion clade</taxon>
        <taxon>NPAAA clade</taxon>
        <taxon>Hologalegina</taxon>
        <taxon>IRL clade</taxon>
        <taxon>Trifolieae</taxon>
        <taxon>Trifolium</taxon>
    </lineage>
</organism>